<dbReference type="InterPro" id="IPR004360">
    <property type="entry name" value="Glyas_Fos-R_dOase_dom"/>
</dbReference>
<evidence type="ECO:0000313" key="3">
    <source>
        <dbReference type="Proteomes" id="UP000298860"/>
    </source>
</evidence>
<dbReference type="Gene3D" id="3.10.180.10">
    <property type="entry name" value="2,3-Dihydroxybiphenyl 1,2-Dioxygenase, domain 1"/>
    <property type="match status" value="1"/>
</dbReference>
<dbReference type="RefSeq" id="WP_137814992.1">
    <property type="nucleotide sequence ID" value="NZ_BJFL01000019.1"/>
</dbReference>
<evidence type="ECO:0000313" key="2">
    <source>
        <dbReference type="EMBL" id="GDY31950.1"/>
    </source>
</evidence>
<name>A0A4D4JAB8_9PSEU</name>
<dbReference type="InterPro" id="IPR029068">
    <property type="entry name" value="Glyas_Bleomycin-R_OHBP_Dase"/>
</dbReference>
<dbReference type="Pfam" id="PF00903">
    <property type="entry name" value="Glyoxalase"/>
    <property type="match status" value="1"/>
</dbReference>
<proteinExistence type="predicted"/>
<feature type="domain" description="VOC" evidence="1">
    <location>
        <begin position="3"/>
        <end position="108"/>
    </location>
</feature>
<evidence type="ECO:0000259" key="1">
    <source>
        <dbReference type="PROSITE" id="PS51819"/>
    </source>
</evidence>
<accession>A0A4D4JAB8</accession>
<dbReference type="Proteomes" id="UP000298860">
    <property type="component" value="Unassembled WGS sequence"/>
</dbReference>
<dbReference type="PROSITE" id="PS51819">
    <property type="entry name" value="VOC"/>
    <property type="match status" value="1"/>
</dbReference>
<sequence length="116" mass="12670">MINGGHVIIYSSDAGADRAFFRDVLGYPHVDAGHGWLIFQLPPAEIAVHPAEASGTHEFYFMCDDVDATVRDLTAKGVEFTQPVTDAGWGLLTRFRLPGGGEVGMYQPRHPRATDL</sequence>
<dbReference type="SUPFAM" id="SSF54593">
    <property type="entry name" value="Glyoxalase/Bleomycin resistance protein/Dihydroxybiphenyl dioxygenase"/>
    <property type="match status" value="1"/>
</dbReference>
<protein>
    <recommendedName>
        <fullName evidence="1">VOC domain-containing protein</fullName>
    </recommendedName>
</protein>
<organism evidence="2 3">
    <name type="scientific">Gandjariella thermophila</name>
    <dbReference type="NCBI Taxonomy" id="1931992"/>
    <lineage>
        <taxon>Bacteria</taxon>
        <taxon>Bacillati</taxon>
        <taxon>Actinomycetota</taxon>
        <taxon>Actinomycetes</taxon>
        <taxon>Pseudonocardiales</taxon>
        <taxon>Pseudonocardiaceae</taxon>
        <taxon>Gandjariella</taxon>
    </lineage>
</organism>
<gene>
    <name evidence="2" type="ORF">GTS_35830</name>
</gene>
<keyword evidence="3" id="KW-1185">Reference proteome</keyword>
<dbReference type="InterPro" id="IPR037523">
    <property type="entry name" value="VOC_core"/>
</dbReference>
<dbReference type="AlphaFoldDB" id="A0A4D4JAB8"/>
<reference evidence="3" key="1">
    <citation type="submission" date="2019-04" db="EMBL/GenBank/DDBJ databases">
        <title>Draft genome sequence of Pseudonocardiaceae bacterium SL3-2-4.</title>
        <authorList>
            <person name="Ningsih F."/>
            <person name="Yokota A."/>
            <person name="Sakai Y."/>
            <person name="Nanatani K."/>
            <person name="Yabe S."/>
            <person name="Oetari A."/>
            <person name="Sjamsuridzal W."/>
        </authorList>
    </citation>
    <scope>NUCLEOTIDE SEQUENCE [LARGE SCALE GENOMIC DNA]</scope>
    <source>
        <strain evidence="3">SL3-2-4</strain>
    </source>
</reference>
<dbReference type="EMBL" id="BJFL01000019">
    <property type="protein sequence ID" value="GDY31950.1"/>
    <property type="molecule type" value="Genomic_DNA"/>
</dbReference>
<dbReference type="OrthoDB" id="2611891at2"/>
<comment type="caution">
    <text evidence="2">The sequence shown here is derived from an EMBL/GenBank/DDBJ whole genome shotgun (WGS) entry which is preliminary data.</text>
</comment>